<organism evidence="3 4">
    <name type="scientific">Mycobacterium fragae</name>
    <dbReference type="NCBI Taxonomy" id="1260918"/>
    <lineage>
        <taxon>Bacteria</taxon>
        <taxon>Bacillati</taxon>
        <taxon>Actinomycetota</taxon>
        <taxon>Actinomycetes</taxon>
        <taxon>Mycobacteriales</taxon>
        <taxon>Mycobacteriaceae</taxon>
        <taxon>Mycobacterium</taxon>
    </lineage>
</organism>
<dbReference type="InterPro" id="IPR025714">
    <property type="entry name" value="Methyltranfer_dom"/>
</dbReference>
<keyword evidence="4" id="KW-1185">Reference proteome</keyword>
<accession>A0A1X1USR7</accession>
<dbReference type="Pfam" id="PF13847">
    <property type="entry name" value="Methyltransf_31"/>
    <property type="match status" value="1"/>
</dbReference>
<evidence type="ECO:0000256" key="1">
    <source>
        <dbReference type="ARBA" id="ARBA00022679"/>
    </source>
</evidence>
<comment type="caution">
    <text evidence="3">The sequence shown here is derived from an EMBL/GenBank/DDBJ whole genome shotgun (WGS) entry which is preliminary data.</text>
</comment>
<protein>
    <submittedName>
        <fullName evidence="3">Methylase</fullName>
    </submittedName>
</protein>
<name>A0A1X1USR7_9MYCO</name>
<reference evidence="3 4" key="1">
    <citation type="submission" date="2016-01" db="EMBL/GenBank/DDBJ databases">
        <title>The new phylogeny of the genus Mycobacterium.</title>
        <authorList>
            <person name="Tarcisio F."/>
            <person name="Conor M."/>
            <person name="Antonella G."/>
            <person name="Elisabetta G."/>
            <person name="Giulia F.S."/>
            <person name="Sara T."/>
            <person name="Anna F."/>
            <person name="Clotilde B."/>
            <person name="Roberto B."/>
            <person name="Veronica D.S."/>
            <person name="Fabio R."/>
            <person name="Monica P."/>
            <person name="Olivier J."/>
            <person name="Enrico T."/>
            <person name="Nicola S."/>
        </authorList>
    </citation>
    <scope>NUCLEOTIDE SEQUENCE [LARGE SCALE GENOMIC DNA]</scope>
    <source>
        <strain evidence="3 4">DSM 45731</strain>
    </source>
</reference>
<dbReference type="GO" id="GO:0008168">
    <property type="term" value="F:methyltransferase activity"/>
    <property type="evidence" value="ECO:0007669"/>
    <property type="project" value="UniProtKB-KW"/>
</dbReference>
<evidence type="ECO:0000313" key="4">
    <source>
        <dbReference type="Proteomes" id="UP000194000"/>
    </source>
</evidence>
<dbReference type="AlphaFoldDB" id="A0A1X1USR7"/>
<dbReference type="InterPro" id="IPR029063">
    <property type="entry name" value="SAM-dependent_MTases_sf"/>
</dbReference>
<feature type="domain" description="Methyltransferase" evidence="2">
    <location>
        <begin position="40"/>
        <end position="148"/>
    </location>
</feature>
<sequence length="271" mass="28496">MPSSSTYLLGHADAEVRRLLLQARLYDDYTEHALRRAGLRPGMRVLDVGCGPGDVSFLAARLVGPAGTVLGVDAAAEIIELARARAAERAVSSVRFEQAVIADIDLDEPVDAVIGRLILMHVPDPVATLRQLAGLVRPGGFIAFSEFDMTAAGSVPDLPVWRAARDGITGTFTGLGLDPAFGATLPKLFRRAGLGSPRLTLGAPVGSAGDSDPVDFIVETWRSMLPAAEGLGLVPDDLGDLDTLPQRLREEVAAAEAVVRMPALISASTQV</sequence>
<proteinExistence type="predicted"/>
<dbReference type="GO" id="GO:0032259">
    <property type="term" value="P:methylation"/>
    <property type="evidence" value="ECO:0007669"/>
    <property type="project" value="UniProtKB-KW"/>
</dbReference>
<dbReference type="Proteomes" id="UP000194000">
    <property type="component" value="Unassembled WGS sequence"/>
</dbReference>
<gene>
    <name evidence="3" type="ORF">AWC06_17035</name>
</gene>
<dbReference type="CDD" id="cd02440">
    <property type="entry name" value="AdoMet_MTases"/>
    <property type="match status" value="1"/>
</dbReference>
<keyword evidence="3" id="KW-0489">Methyltransferase</keyword>
<dbReference type="OrthoDB" id="7032234at2"/>
<dbReference type="SUPFAM" id="SSF53335">
    <property type="entry name" value="S-adenosyl-L-methionine-dependent methyltransferases"/>
    <property type="match status" value="1"/>
</dbReference>
<keyword evidence="1" id="KW-0808">Transferase</keyword>
<evidence type="ECO:0000259" key="2">
    <source>
        <dbReference type="Pfam" id="PF13847"/>
    </source>
</evidence>
<dbReference type="PANTHER" id="PTHR43861">
    <property type="entry name" value="TRANS-ACONITATE 2-METHYLTRANSFERASE-RELATED"/>
    <property type="match status" value="1"/>
</dbReference>
<evidence type="ECO:0000313" key="3">
    <source>
        <dbReference type="EMBL" id="ORV59900.1"/>
    </source>
</evidence>
<dbReference type="Gene3D" id="3.40.50.150">
    <property type="entry name" value="Vaccinia Virus protein VP39"/>
    <property type="match status" value="1"/>
</dbReference>
<dbReference type="STRING" id="1260918.AWC06_17035"/>
<dbReference type="EMBL" id="LQOW01000024">
    <property type="protein sequence ID" value="ORV59900.1"/>
    <property type="molecule type" value="Genomic_DNA"/>
</dbReference>
<dbReference type="PANTHER" id="PTHR43861:SF3">
    <property type="entry name" value="PUTATIVE (AFU_ORTHOLOGUE AFUA_2G14390)-RELATED"/>
    <property type="match status" value="1"/>
</dbReference>